<evidence type="ECO:0000313" key="2">
    <source>
        <dbReference type="Proteomes" id="UP000199580"/>
    </source>
</evidence>
<dbReference type="InterPro" id="IPR030987">
    <property type="entry name" value="AbiV"/>
</dbReference>
<name>A0A1G8TDL4_9FLAO</name>
<dbReference type="STRING" id="1128970.SAMN04487935_0934"/>
<proteinExistence type="predicted"/>
<keyword evidence="2" id="KW-1185">Reference proteome</keyword>
<reference evidence="1 2" key="1">
    <citation type="submission" date="2016-10" db="EMBL/GenBank/DDBJ databases">
        <authorList>
            <person name="de Groot N.N."/>
        </authorList>
    </citation>
    <scope>NUCLEOTIDE SEQUENCE [LARGE SCALE GENOMIC DNA]</scope>
    <source>
        <strain evidence="1 2">CGMCC 1.10076</strain>
    </source>
</reference>
<accession>A0A1G8TDL4</accession>
<organism evidence="1 2">
    <name type="scientific">Flavobacterium noncentrifugens</name>
    <dbReference type="NCBI Taxonomy" id="1128970"/>
    <lineage>
        <taxon>Bacteria</taxon>
        <taxon>Pseudomonadati</taxon>
        <taxon>Bacteroidota</taxon>
        <taxon>Flavobacteriia</taxon>
        <taxon>Flavobacteriales</taxon>
        <taxon>Flavobacteriaceae</taxon>
        <taxon>Flavobacterium</taxon>
    </lineage>
</organism>
<dbReference type="Proteomes" id="UP000199580">
    <property type="component" value="Unassembled WGS sequence"/>
</dbReference>
<dbReference type="NCBIfam" id="TIGR04498">
    <property type="entry name" value="AbiV_defense"/>
    <property type="match status" value="1"/>
</dbReference>
<gene>
    <name evidence="1" type="ORF">SAMN04487935_0934</name>
</gene>
<dbReference type="AlphaFoldDB" id="A0A1G8TDL4"/>
<dbReference type="RefSeq" id="WP_091392221.1">
    <property type="nucleotide sequence ID" value="NZ_BKAI01000002.1"/>
</dbReference>
<dbReference type="EMBL" id="FNEZ01000001">
    <property type="protein sequence ID" value="SDJ39611.1"/>
    <property type="molecule type" value="Genomic_DNA"/>
</dbReference>
<evidence type="ECO:0000313" key="1">
    <source>
        <dbReference type="EMBL" id="SDJ39611.1"/>
    </source>
</evidence>
<protein>
    <submittedName>
        <fullName evidence="1">Abortive infection protein, AbiV family</fullName>
    </submittedName>
</protein>
<sequence length="144" mass="16856">MKTKFDNIKILTIPSMLEGIKFCFENSTNIYESALILKEQNKISVSMSLLVLSVEELMKAFALFQIMASESDEEKEVYRGIFEGNLHSNRHDFALFFNEFFKTFDMNDPDFDHNNINVIQVVSNVENEKKHIEELVFTCQRNEK</sequence>
<dbReference type="Pfam" id="PF18728">
    <property type="entry name" value="HEPN_AbiV"/>
    <property type="match status" value="1"/>
</dbReference>